<dbReference type="InterPro" id="IPR025524">
    <property type="entry name" value="DUF4412"/>
</dbReference>
<dbReference type="eggNOG" id="ENOG50301D7">
    <property type="taxonomic scope" value="Bacteria"/>
</dbReference>
<evidence type="ECO:0000256" key="1">
    <source>
        <dbReference type="SAM" id="MobiDB-lite"/>
    </source>
</evidence>
<reference evidence="3 4" key="1">
    <citation type="journal article" date="2014" name="Genome Announc.">
        <title>Draft Genome Sequence of the Algicidal Bacterium Mangrovimonas yunxiaonensis Strain LY01.</title>
        <authorList>
            <person name="Li Y."/>
            <person name="Zhu H."/>
            <person name="Li C."/>
            <person name="Zhang H."/>
            <person name="Chen Z."/>
            <person name="Zheng W."/>
            <person name="Xu H."/>
            <person name="Zheng T."/>
        </authorList>
    </citation>
    <scope>NUCLEOTIDE SEQUENCE [LARGE SCALE GENOMIC DNA]</scope>
    <source>
        <strain evidence="3 4">LY01</strain>
    </source>
</reference>
<feature type="compositionally biased region" description="Basic residues" evidence="1">
    <location>
        <begin position="66"/>
        <end position="79"/>
    </location>
</feature>
<reference evidence="4" key="2">
    <citation type="submission" date="2014-07" db="EMBL/GenBank/DDBJ databases">
        <title>Genome sequence of Mangrovimonas yunxiaonensis.</title>
        <authorList>
            <person name="Li Y."/>
            <person name="Zheng T."/>
        </authorList>
    </citation>
    <scope>NUCLEOTIDE SEQUENCE [LARGE SCALE GENOMIC DNA]</scope>
    <source>
        <strain evidence="4">LY01</strain>
    </source>
</reference>
<comment type="caution">
    <text evidence="3">The sequence shown here is derived from an EMBL/GenBank/DDBJ whole genome shotgun (WGS) entry which is preliminary data.</text>
</comment>
<dbReference type="RefSeq" id="WP_036123055.1">
    <property type="nucleotide sequence ID" value="NZ_BMET01000004.1"/>
</dbReference>
<evidence type="ECO:0000313" key="4">
    <source>
        <dbReference type="Proteomes" id="UP000028521"/>
    </source>
</evidence>
<feature type="compositionally biased region" description="Basic and acidic residues" evidence="1">
    <location>
        <begin position="46"/>
        <end position="61"/>
    </location>
</feature>
<dbReference type="OrthoDB" id="1524221at2"/>
<sequence>MKHQDLQIKKCIITLSVGLLFSFTGQAQFLERLADKAVNSAERTVERKVEQKSKKETEKAFDSTFNRKKTSKKRNKKSSKGASSKSPRAVYQFSHKYVMQLQSDSYNTAITYYLAKGESYFGSTIASASTMTNVMDLEKKTMFVYTEAGNSKMVMSTSLDVNQIIANEDSQSDAHIEKSGKTKTILGYPCEEYLITSSNMKGHVWVTQSADISFPHEFYNLANTKQTANQQWMAQINGLVLDMQVTDTSKRKPETITMRCVALEKQDIKINSNDYKKFM</sequence>
<feature type="region of interest" description="Disordered" evidence="1">
    <location>
        <begin position="46"/>
        <end position="87"/>
    </location>
</feature>
<keyword evidence="4" id="KW-1185">Reference proteome</keyword>
<organism evidence="3 4">
    <name type="scientific">Mangrovimonas yunxiaonensis</name>
    <dbReference type="NCBI Taxonomy" id="1197477"/>
    <lineage>
        <taxon>Bacteria</taxon>
        <taxon>Pseudomonadati</taxon>
        <taxon>Bacteroidota</taxon>
        <taxon>Flavobacteriia</taxon>
        <taxon>Flavobacteriales</taxon>
        <taxon>Flavobacteriaceae</taxon>
        <taxon>Mangrovimonas</taxon>
    </lineage>
</organism>
<gene>
    <name evidence="3" type="ORF">IA57_11090</name>
</gene>
<evidence type="ECO:0000313" key="3">
    <source>
        <dbReference type="EMBL" id="KFB00974.1"/>
    </source>
</evidence>
<accession>A0A084TJT8</accession>
<dbReference type="AlphaFoldDB" id="A0A084TJT8"/>
<name>A0A084TJT8_9FLAO</name>
<dbReference type="Pfam" id="PF14371">
    <property type="entry name" value="DUF4412"/>
    <property type="match status" value="1"/>
</dbReference>
<feature type="domain" description="DUF4412" evidence="2">
    <location>
        <begin position="98"/>
        <end position="266"/>
    </location>
</feature>
<dbReference type="EMBL" id="JPFK01000007">
    <property type="protein sequence ID" value="KFB00974.1"/>
    <property type="molecule type" value="Genomic_DNA"/>
</dbReference>
<dbReference type="Proteomes" id="UP000028521">
    <property type="component" value="Unassembled WGS sequence"/>
</dbReference>
<dbReference type="STRING" id="1197477.IA57_11090"/>
<protein>
    <recommendedName>
        <fullName evidence="2">DUF4412 domain-containing protein</fullName>
    </recommendedName>
</protein>
<proteinExistence type="predicted"/>
<evidence type="ECO:0000259" key="2">
    <source>
        <dbReference type="Pfam" id="PF14371"/>
    </source>
</evidence>